<reference evidence="2" key="2">
    <citation type="submission" date="2015-01" db="EMBL/GenBank/DDBJ databases">
        <title>Evolutionary Origins and Diversification of the Mycorrhizal Mutualists.</title>
        <authorList>
            <consortium name="DOE Joint Genome Institute"/>
            <consortium name="Mycorrhizal Genomics Consortium"/>
            <person name="Kohler A."/>
            <person name="Kuo A."/>
            <person name="Nagy L.G."/>
            <person name="Floudas D."/>
            <person name="Copeland A."/>
            <person name="Barry K.W."/>
            <person name="Cichocki N."/>
            <person name="Veneault-Fourrey C."/>
            <person name="LaButti K."/>
            <person name="Lindquist E.A."/>
            <person name="Lipzen A."/>
            <person name="Lundell T."/>
            <person name="Morin E."/>
            <person name="Murat C."/>
            <person name="Riley R."/>
            <person name="Ohm R."/>
            <person name="Sun H."/>
            <person name="Tunlid A."/>
            <person name="Henrissat B."/>
            <person name="Grigoriev I.V."/>
            <person name="Hibbett D.S."/>
            <person name="Martin F."/>
        </authorList>
    </citation>
    <scope>NUCLEOTIDE SEQUENCE [LARGE SCALE GENOMIC DNA]</scope>
    <source>
        <strain evidence="2">Marx 270</strain>
    </source>
</reference>
<reference evidence="1 2" key="1">
    <citation type="submission" date="2014-04" db="EMBL/GenBank/DDBJ databases">
        <authorList>
            <consortium name="DOE Joint Genome Institute"/>
            <person name="Kuo A."/>
            <person name="Kohler A."/>
            <person name="Costa M.D."/>
            <person name="Nagy L.G."/>
            <person name="Floudas D."/>
            <person name="Copeland A."/>
            <person name="Barry K.W."/>
            <person name="Cichocki N."/>
            <person name="Veneault-Fourrey C."/>
            <person name="LaButti K."/>
            <person name="Lindquist E.A."/>
            <person name="Lipzen A."/>
            <person name="Lundell T."/>
            <person name="Morin E."/>
            <person name="Murat C."/>
            <person name="Sun H."/>
            <person name="Tunlid A."/>
            <person name="Henrissat B."/>
            <person name="Grigoriev I.V."/>
            <person name="Hibbett D.S."/>
            <person name="Martin F."/>
            <person name="Nordberg H.P."/>
            <person name="Cantor M.N."/>
            <person name="Hua S.X."/>
        </authorList>
    </citation>
    <scope>NUCLEOTIDE SEQUENCE [LARGE SCALE GENOMIC DNA]</scope>
    <source>
        <strain evidence="1 2">Marx 270</strain>
    </source>
</reference>
<name>A0A0C3KTB2_PISTI</name>
<dbReference type="Proteomes" id="UP000054217">
    <property type="component" value="Unassembled WGS sequence"/>
</dbReference>
<gene>
    <name evidence="1" type="ORF">M404DRAFT_692799</name>
</gene>
<proteinExistence type="predicted"/>
<organism evidence="1 2">
    <name type="scientific">Pisolithus tinctorius Marx 270</name>
    <dbReference type="NCBI Taxonomy" id="870435"/>
    <lineage>
        <taxon>Eukaryota</taxon>
        <taxon>Fungi</taxon>
        <taxon>Dikarya</taxon>
        <taxon>Basidiomycota</taxon>
        <taxon>Agaricomycotina</taxon>
        <taxon>Agaricomycetes</taxon>
        <taxon>Agaricomycetidae</taxon>
        <taxon>Boletales</taxon>
        <taxon>Sclerodermatineae</taxon>
        <taxon>Pisolithaceae</taxon>
        <taxon>Pisolithus</taxon>
    </lineage>
</organism>
<protein>
    <submittedName>
        <fullName evidence="1">Uncharacterized protein</fullName>
    </submittedName>
</protein>
<dbReference type="AlphaFoldDB" id="A0A0C3KTB2"/>
<evidence type="ECO:0000313" key="1">
    <source>
        <dbReference type="EMBL" id="KIO12747.1"/>
    </source>
</evidence>
<dbReference type="HOGENOM" id="CLU_1816580_0_0_1"/>
<dbReference type="EMBL" id="KN831947">
    <property type="protein sequence ID" value="KIO12747.1"/>
    <property type="molecule type" value="Genomic_DNA"/>
</dbReference>
<evidence type="ECO:0000313" key="2">
    <source>
        <dbReference type="Proteomes" id="UP000054217"/>
    </source>
</evidence>
<dbReference type="OrthoDB" id="3358017at2759"/>
<keyword evidence="2" id="KW-1185">Reference proteome</keyword>
<sequence>MSLEEAPHISQSERSFSGRTRRLLDGPFSTTVIRFLSKVCALRPEVWKCDRHKPRYGDWRALAWALTISSIGILVRSGNHVLAFLRFPSLPRYRRGGFIRTNAEQSVSQPKRSRIYLSPEHPPTLSRMVDGICPASLVSMFY</sequence>
<dbReference type="InParanoid" id="A0A0C3KTB2"/>
<accession>A0A0C3KTB2</accession>